<feature type="signal peptide" evidence="1">
    <location>
        <begin position="1"/>
        <end position="25"/>
    </location>
</feature>
<dbReference type="SUPFAM" id="SSF50370">
    <property type="entry name" value="Ricin B-like lectins"/>
    <property type="match status" value="1"/>
</dbReference>
<protein>
    <submittedName>
        <fullName evidence="2">RICIN domain-containing protein</fullName>
    </submittedName>
</protein>
<organism evidence="2 3">
    <name type="scientific">Solirubrobacter deserti</name>
    <dbReference type="NCBI Taxonomy" id="2282478"/>
    <lineage>
        <taxon>Bacteria</taxon>
        <taxon>Bacillati</taxon>
        <taxon>Actinomycetota</taxon>
        <taxon>Thermoleophilia</taxon>
        <taxon>Solirubrobacterales</taxon>
        <taxon>Solirubrobacteraceae</taxon>
        <taxon>Solirubrobacter</taxon>
    </lineage>
</organism>
<dbReference type="Proteomes" id="UP001147700">
    <property type="component" value="Unassembled WGS sequence"/>
</dbReference>
<dbReference type="CDD" id="cd00161">
    <property type="entry name" value="beta-trefoil_Ricin-like"/>
    <property type="match status" value="1"/>
</dbReference>
<gene>
    <name evidence="2" type="ORF">OJ962_02695</name>
</gene>
<comment type="caution">
    <text evidence="2">The sequence shown here is derived from an EMBL/GenBank/DDBJ whole genome shotgun (WGS) entry which is preliminary data.</text>
</comment>
<feature type="chain" id="PRO_5045447371" evidence="1">
    <location>
        <begin position="26"/>
        <end position="160"/>
    </location>
</feature>
<dbReference type="Gene3D" id="2.80.10.50">
    <property type="match status" value="1"/>
</dbReference>
<dbReference type="EMBL" id="JAPCID010000003">
    <property type="protein sequence ID" value="MDA0136389.1"/>
    <property type="molecule type" value="Genomic_DNA"/>
</dbReference>
<name>A0ABT4RCY2_9ACTN</name>
<evidence type="ECO:0000256" key="1">
    <source>
        <dbReference type="SAM" id="SignalP"/>
    </source>
</evidence>
<sequence>MNIKKRFLSLAVAGVALAAPMTADAAVVKLGVSGSNEFLTYNPTVGFPTMKPTTSATPSQQRWDQIKGPGPTSYFRHVSSGLCMRASASNNAFLRMSTCNFSDNAASREQQWILSAGRLANRARLIAGNPASHAIADFNNINHVVKMGPFDNRNWFSIPA</sequence>
<evidence type="ECO:0000313" key="3">
    <source>
        <dbReference type="Proteomes" id="UP001147700"/>
    </source>
</evidence>
<keyword evidence="3" id="KW-1185">Reference proteome</keyword>
<dbReference type="PROSITE" id="PS50231">
    <property type="entry name" value="RICIN_B_LECTIN"/>
    <property type="match status" value="1"/>
</dbReference>
<keyword evidence="1" id="KW-0732">Signal</keyword>
<evidence type="ECO:0000313" key="2">
    <source>
        <dbReference type="EMBL" id="MDA0136389.1"/>
    </source>
</evidence>
<accession>A0ABT4RCY2</accession>
<dbReference type="RefSeq" id="WP_202955458.1">
    <property type="nucleotide sequence ID" value="NZ_JAPCID010000003.1"/>
</dbReference>
<reference evidence="2" key="1">
    <citation type="submission" date="2022-10" db="EMBL/GenBank/DDBJ databases">
        <title>The WGS of Solirubrobacter sp. CPCC 204708.</title>
        <authorList>
            <person name="Jiang Z."/>
        </authorList>
    </citation>
    <scope>NUCLEOTIDE SEQUENCE</scope>
    <source>
        <strain evidence="2">CPCC 204708</strain>
    </source>
</reference>
<proteinExistence type="predicted"/>
<dbReference type="InterPro" id="IPR035992">
    <property type="entry name" value="Ricin_B-like_lectins"/>
</dbReference>